<dbReference type="Gene3D" id="3.30.200.20">
    <property type="entry name" value="Phosphorylase Kinase, domain 1"/>
    <property type="match status" value="1"/>
</dbReference>
<organism evidence="7 8">
    <name type="scientific">Giardia duodenalis assemblage B</name>
    <dbReference type="NCBI Taxonomy" id="1394984"/>
    <lineage>
        <taxon>Eukaryota</taxon>
        <taxon>Metamonada</taxon>
        <taxon>Diplomonadida</taxon>
        <taxon>Hexamitidae</taxon>
        <taxon>Giardiinae</taxon>
        <taxon>Giardia</taxon>
    </lineage>
</organism>
<dbReference type="InterPro" id="IPR011009">
    <property type="entry name" value="Kinase-like_dom_sf"/>
</dbReference>
<evidence type="ECO:0000313" key="7">
    <source>
        <dbReference type="EMBL" id="KWX13145.1"/>
    </source>
</evidence>
<dbReference type="OrthoDB" id="778598at2759"/>
<dbReference type="PANTHER" id="PTHR43671">
    <property type="entry name" value="SERINE/THREONINE-PROTEIN KINASE NEK"/>
    <property type="match status" value="1"/>
</dbReference>
<keyword evidence="7" id="KW-0723">Serine/threonine-protein kinase</keyword>
<reference evidence="7 8" key="1">
    <citation type="journal article" date="2015" name="Mol. Biochem. Parasitol.">
        <title>Identification of polymorphic genes for use in assemblage B genotyping assays through comparative genomics of multiple assemblage B Giardia duodenalis isolates.</title>
        <authorList>
            <person name="Wielinga C."/>
            <person name="Thompson R.C."/>
            <person name="Monis P."/>
            <person name="Ryan U."/>
        </authorList>
    </citation>
    <scope>NUCLEOTIDE SEQUENCE [LARGE SCALE GENOMIC DNA]</scope>
    <source>
        <strain evidence="7 8">BAH15c1</strain>
    </source>
</reference>
<evidence type="ECO:0000256" key="5">
    <source>
        <dbReference type="ARBA" id="ARBA00022840"/>
    </source>
</evidence>
<accession>A0A132NSU0</accession>
<protein>
    <recommendedName>
        <fullName evidence="1">non-specific serine/threonine protein kinase</fullName>
        <ecNumber evidence="1">2.7.11.1</ecNumber>
    </recommendedName>
</protein>
<evidence type="ECO:0000256" key="2">
    <source>
        <dbReference type="ARBA" id="ARBA00022679"/>
    </source>
</evidence>
<evidence type="ECO:0000313" key="8">
    <source>
        <dbReference type="Proteomes" id="UP000070089"/>
    </source>
</evidence>
<dbReference type="Proteomes" id="UP000070089">
    <property type="component" value="Unassembled WGS sequence"/>
</dbReference>
<keyword evidence="5" id="KW-0067">ATP-binding</keyword>
<evidence type="ECO:0000256" key="1">
    <source>
        <dbReference type="ARBA" id="ARBA00012513"/>
    </source>
</evidence>
<evidence type="ECO:0000256" key="4">
    <source>
        <dbReference type="ARBA" id="ARBA00022777"/>
    </source>
</evidence>
<dbReference type="SMART" id="SM00219">
    <property type="entry name" value="TyrKc"/>
    <property type="match status" value="1"/>
</dbReference>
<evidence type="ECO:0000256" key="3">
    <source>
        <dbReference type="ARBA" id="ARBA00022741"/>
    </source>
</evidence>
<dbReference type="VEuPathDB" id="GiardiaDB:QR46_2858"/>
<dbReference type="GO" id="GO:0004713">
    <property type="term" value="F:protein tyrosine kinase activity"/>
    <property type="evidence" value="ECO:0007669"/>
    <property type="project" value="InterPro"/>
</dbReference>
<comment type="caution">
    <text evidence="7">The sequence shown here is derived from an EMBL/GenBank/DDBJ whole genome shotgun (WGS) entry which is preliminary data.</text>
</comment>
<feature type="domain" description="Protein kinase" evidence="6">
    <location>
        <begin position="10"/>
        <end position="285"/>
    </location>
</feature>
<evidence type="ECO:0000259" key="6">
    <source>
        <dbReference type="PROSITE" id="PS50011"/>
    </source>
</evidence>
<dbReference type="InterPro" id="IPR000719">
    <property type="entry name" value="Prot_kinase_dom"/>
</dbReference>
<dbReference type="EC" id="2.7.11.1" evidence="1"/>
<dbReference type="InterPro" id="IPR050660">
    <property type="entry name" value="NEK_Ser/Thr_kinase"/>
</dbReference>
<dbReference type="SUPFAM" id="SSF56112">
    <property type="entry name" value="Protein kinase-like (PK-like)"/>
    <property type="match status" value="1"/>
</dbReference>
<keyword evidence="2" id="KW-0808">Transferase</keyword>
<dbReference type="PROSITE" id="PS00109">
    <property type="entry name" value="PROTEIN_KINASE_TYR"/>
    <property type="match status" value="1"/>
</dbReference>
<proteinExistence type="predicted"/>
<keyword evidence="4 7" id="KW-0418">Kinase</keyword>
<dbReference type="GO" id="GO:0005524">
    <property type="term" value="F:ATP binding"/>
    <property type="evidence" value="ECO:0007669"/>
    <property type="project" value="UniProtKB-KW"/>
</dbReference>
<dbReference type="InterPro" id="IPR008266">
    <property type="entry name" value="Tyr_kinase_AS"/>
</dbReference>
<dbReference type="Gene3D" id="1.10.510.10">
    <property type="entry name" value="Transferase(Phosphotransferase) domain 1"/>
    <property type="match status" value="1"/>
</dbReference>
<sequence length="296" mass="33344">MRSCSIEDEYTVVRELSSSLHLKTHLVRCKDTQETRKCRAIEYLYHTKSARIDLDEAIYDMLRVRCPYMIHYTDVYNEEGSKRYMALLSYDYKCTLEDYLHEQRAKGETIPEPMLWNILVRAVKALRYLHDPAQHGGRVIVHRDVRPGNMYMTDDSVVYLGDSIFCSSYTYPGSHVVGSALTNMAYAPPEIMTSDAYTTAYDIWSLGCSLYELATGAKYSEVIKAAFPGVNYLHALERLQAQPLAISGYSESLCANLQRMLHIDPAERPTAASLLSLNGSNTSSLASSLLHCSGSC</sequence>
<dbReference type="AlphaFoldDB" id="A0A132NSU0"/>
<dbReference type="EMBL" id="JXTI01000081">
    <property type="protein sequence ID" value="KWX13145.1"/>
    <property type="molecule type" value="Genomic_DNA"/>
</dbReference>
<dbReference type="GO" id="GO:0004674">
    <property type="term" value="F:protein serine/threonine kinase activity"/>
    <property type="evidence" value="ECO:0007669"/>
    <property type="project" value="UniProtKB-KW"/>
</dbReference>
<dbReference type="InterPro" id="IPR020635">
    <property type="entry name" value="Tyr_kinase_cat_dom"/>
</dbReference>
<dbReference type="PANTHER" id="PTHR43671:SF13">
    <property type="entry name" value="SERINE_THREONINE-PROTEIN KINASE NEK2"/>
    <property type="match status" value="1"/>
</dbReference>
<name>A0A132NSU0_GIAIN</name>
<dbReference type="PROSITE" id="PS50011">
    <property type="entry name" value="PROTEIN_KINASE_DOM"/>
    <property type="match status" value="1"/>
</dbReference>
<gene>
    <name evidence="7" type="ORF">QR46_2858</name>
</gene>
<keyword evidence="3" id="KW-0547">Nucleotide-binding</keyword>
<dbReference type="Pfam" id="PF00069">
    <property type="entry name" value="Pkinase"/>
    <property type="match status" value="1"/>
</dbReference>